<protein>
    <recommendedName>
        <fullName evidence="3">Cell-wall binding lipoprotein</fullName>
    </recommendedName>
</protein>
<accession>A0ABR4ULP5</accession>
<gene>
    <name evidence="1" type="ORF">IW16_13370</name>
</gene>
<comment type="caution">
    <text evidence="1">The sequence shown here is derived from an EMBL/GenBank/DDBJ whole genome shotgun (WGS) entry which is preliminary data.</text>
</comment>
<evidence type="ECO:0008006" key="3">
    <source>
        <dbReference type="Google" id="ProtNLM"/>
    </source>
</evidence>
<dbReference type="Proteomes" id="UP000028719">
    <property type="component" value="Unassembled WGS sequence"/>
</dbReference>
<sequence>MIRRQIIRVILILSVFTVLYSCSDKKAEGLKELLDKNESQVSAMLIGEKGFESAKLEHLIARDYTKALNIIEKEEAEFNRIIKEIKNVNTDGIKMGKEVRQTSIDYYQALKDLFMFSRKEIKQEQLMRYGKSDKEIYEAQDQMTELGRQKQQLYQKVFKADEKRFMVQKQFETENNLD</sequence>
<keyword evidence="2" id="KW-1185">Reference proteome</keyword>
<dbReference type="PROSITE" id="PS51257">
    <property type="entry name" value="PROKAR_LIPOPROTEIN"/>
    <property type="match status" value="1"/>
</dbReference>
<organism evidence="1 2">
    <name type="scientific">Chryseobacterium vrystaatense</name>
    <dbReference type="NCBI Taxonomy" id="307480"/>
    <lineage>
        <taxon>Bacteria</taxon>
        <taxon>Pseudomonadati</taxon>
        <taxon>Bacteroidota</taxon>
        <taxon>Flavobacteriia</taxon>
        <taxon>Flavobacteriales</taxon>
        <taxon>Weeksellaceae</taxon>
        <taxon>Chryseobacterium group</taxon>
        <taxon>Chryseobacterium</taxon>
    </lineage>
</organism>
<evidence type="ECO:0000313" key="2">
    <source>
        <dbReference type="Proteomes" id="UP000028719"/>
    </source>
</evidence>
<reference evidence="1 2" key="1">
    <citation type="submission" date="2014-07" db="EMBL/GenBank/DDBJ databases">
        <title>Genome of Chryseobacterium vrystaatense LMG 22846.</title>
        <authorList>
            <person name="Pipes S.E."/>
            <person name="Stropko S.J."/>
            <person name="Newman J.D."/>
        </authorList>
    </citation>
    <scope>NUCLEOTIDE SEQUENCE [LARGE SCALE GENOMIC DNA]</scope>
    <source>
        <strain evidence="1 2">LMG 22846</strain>
    </source>
</reference>
<evidence type="ECO:0000313" key="1">
    <source>
        <dbReference type="EMBL" id="KFF25856.1"/>
    </source>
</evidence>
<proteinExistence type="predicted"/>
<name>A0ABR4ULP5_9FLAO</name>
<dbReference type="RefSeq" id="WP_034744857.1">
    <property type="nucleotide sequence ID" value="NZ_JPRI01000004.1"/>
</dbReference>
<dbReference type="EMBL" id="JPRI01000004">
    <property type="protein sequence ID" value="KFF25856.1"/>
    <property type="molecule type" value="Genomic_DNA"/>
</dbReference>